<sequence>MWLINTQTLALEYFSSHNKVPYAILSHTWEEEEVTFQEFHSLDTARSRKGFAKIAKTCSIAKDQGLGYAWVDTCCIDKENSAELSEAINSMFKWYTKAKVCLVFLSDLAQEHGSDWASCRWFTRGWTLQELIAPSNVDFYDAIWNFKGTKKGLLDLLSSITGIDDTILSGETRLSELPVARKMSWAATRRTSRDEDIAYCLMGLFDLNMPLLYGEGQKAFIRLQEQILHETRDLSLLAWTAQDQPHPYEDYEDGDDTSQQFRGIFASSPVEFSACGRIISPLYPHLEPMNEELTITTKALRANWPLNCHVNLLERSVILNANTETQPTQRWMDRTPRNFVLSLRCMDSDLMDKMSLSPTIVILLRPTSKGHVRTGFRKTYYMYNTTVRERQQEVYFSAPTHISPFLSREICSQYTGSLWLPDPTCNTGPWLLEAFVPPELHDPANSVFYLDGRPEPFRIYLNFSLKHPLSDRETSPYDFLLVLMVQSRGDKKAVGDRDLRLAFSSAFVPDTWDLYHEMLGLLRRPRQRAIGHLALGQLAFSSLPVRYKVESTHAAQAGELLLDIVRVPLDGFKLVDRPAKGDYLYSIKLEWKPASREGLGLLSQ</sequence>
<proteinExistence type="predicted"/>
<dbReference type="AlphaFoldDB" id="A0A4P7MWV9"/>
<evidence type="ECO:0000313" key="4">
    <source>
        <dbReference type="Proteomes" id="UP000294847"/>
    </source>
</evidence>
<gene>
    <name evidence="3" type="ORF">PoMZ_10143</name>
</gene>
<evidence type="ECO:0000313" key="3">
    <source>
        <dbReference type="EMBL" id="QBZ54443.1"/>
    </source>
</evidence>
<evidence type="ECO:0000259" key="2">
    <source>
        <dbReference type="Pfam" id="PF26640"/>
    </source>
</evidence>
<dbReference type="Pfam" id="PF26640">
    <property type="entry name" value="DUF8212"/>
    <property type="match status" value="1"/>
</dbReference>
<dbReference type="EMBL" id="CP034204">
    <property type="protein sequence ID" value="QBZ54443.1"/>
    <property type="molecule type" value="Genomic_DNA"/>
</dbReference>
<dbReference type="InterPro" id="IPR010730">
    <property type="entry name" value="HET"/>
</dbReference>
<feature type="domain" description="Heterokaryon incompatibility" evidence="1">
    <location>
        <begin position="22"/>
        <end position="112"/>
    </location>
</feature>
<accession>A0A4P7MWV9</accession>
<reference evidence="3 4" key="1">
    <citation type="journal article" date="2019" name="Mol. Biol. Evol.">
        <title>Blast fungal genomes show frequent chromosomal changes, gene gains and losses, and effector gene turnover.</title>
        <authorList>
            <person name="Gomez Luciano L.B."/>
            <person name="Jason Tsai I."/>
            <person name="Chuma I."/>
            <person name="Tosa Y."/>
            <person name="Chen Y.H."/>
            <person name="Li J.Y."/>
            <person name="Li M.Y."/>
            <person name="Jade Lu M.Y."/>
            <person name="Nakayashiki H."/>
            <person name="Li W.H."/>
        </authorList>
    </citation>
    <scope>NUCLEOTIDE SEQUENCE [LARGE SCALE GENOMIC DNA]</scope>
    <source>
        <strain evidence="3">MZ5-1-6</strain>
    </source>
</reference>
<evidence type="ECO:0000259" key="1">
    <source>
        <dbReference type="Pfam" id="PF06985"/>
    </source>
</evidence>
<dbReference type="Pfam" id="PF06985">
    <property type="entry name" value="HET"/>
    <property type="match status" value="1"/>
</dbReference>
<protein>
    <submittedName>
        <fullName evidence="3">Uncharacterized protein</fullName>
    </submittedName>
</protein>
<organism evidence="3 4">
    <name type="scientific">Pyricularia oryzae</name>
    <name type="common">Rice blast fungus</name>
    <name type="synonym">Magnaporthe oryzae</name>
    <dbReference type="NCBI Taxonomy" id="318829"/>
    <lineage>
        <taxon>Eukaryota</taxon>
        <taxon>Fungi</taxon>
        <taxon>Dikarya</taxon>
        <taxon>Ascomycota</taxon>
        <taxon>Pezizomycotina</taxon>
        <taxon>Sordariomycetes</taxon>
        <taxon>Sordariomycetidae</taxon>
        <taxon>Magnaporthales</taxon>
        <taxon>Pyriculariaceae</taxon>
        <taxon>Pyricularia</taxon>
    </lineage>
</organism>
<dbReference type="InterPro" id="IPR058525">
    <property type="entry name" value="DUF8212"/>
</dbReference>
<name>A0A4P7MWV9_PYROR</name>
<dbReference type="PANTHER" id="PTHR10622">
    <property type="entry name" value="HET DOMAIN-CONTAINING PROTEIN"/>
    <property type="match status" value="1"/>
</dbReference>
<feature type="domain" description="DUF8212" evidence="2">
    <location>
        <begin position="218"/>
        <end position="279"/>
    </location>
</feature>
<dbReference type="Proteomes" id="UP000294847">
    <property type="component" value="Chromosome 1"/>
</dbReference>
<dbReference type="PANTHER" id="PTHR10622:SF12">
    <property type="entry name" value="HET DOMAIN-CONTAINING PROTEIN"/>
    <property type="match status" value="1"/>
</dbReference>